<dbReference type="SMART" id="SM00295">
    <property type="entry name" value="B41"/>
    <property type="match status" value="1"/>
</dbReference>
<dbReference type="InterPro" id="IPR019749">
    <property type="entry name" value="Band_41_domain"/>
</dbReference>
<dbReference type="PROSITE" id="PS51016">
    <property type="entry name" value="MYTH4"/>
    <property type="match status" value="1"/>
</dbReference>
<evidence type="ECO:0000313" key="4">
    <source>
        <dbReference type="EMBL" id="CAI7990259.1"/>
    </source>
</evidence>
<dbReference type="Pfam" id="PF00784">
    <property type="entry name" value="MyTH4"/>
    <property type="match status" value="1"/>
</dbReference>
<feature type="domain" description="PH" evidence="1">
    <location>
        <begin position="1"/>
        <end position="46"/>
    </location>
</feature>
<dbReference type="Gene3D" id="1.20.80.10">
    <property type="match status" value="1"/>
</dbReference>
<comment type="caution">
    <text evidence="4">The sequence shown here is derived from an EMBL/GenBank/DDBJ whole genome shotgun (WGS) entry which is preliminary data.</text>
</comment>
<dbReference type="AlphaFoldDB" id="A0AA35QT24"/>
<evidence type="ECO:0000259" key="2">
    <source>
        <dbReference type="PROSITE" id="PS50057"/>
    </source>
</evidence>
<dbReference type="GO" id="GO:0005856">
    <property type="term" value="C:cytoskeleton"/>
    <property type="evidence" value="ECO:0007669"/>
    <property type="project" value="InterPro"/>
</dbReference>
<evidence type="ECO:0000259" key="3">
    <source>
        <dbReference type="PROSITE" id="PS51016"/>
    </source>
</evidence>
<dbReference type="Pfam" id="PF00373">
    <property type="entry name" value="FERM_M"/>
    <property type="match status" value="1"/>
</dbReference>
<dbReference type="EMBL" id="CASHTH010000061">
    <property type="protein sequence ID" value="CAI7990259.1"/>
    <property type="molecule type" value="Genomic_DNA"/>
</dbReference>
<dbReference type="SMART" id="SM00139">
    <property type="entry name" value="MyTH4"/>
    <property type="match status" value="1"/>
</dbReference>
<dbReference type="InterPro" id="IPR001849">
    <property type="entry name" value="PH_domain"/>
</dbReference>
<dbReference type="Gene3D" id="2.30.29.30">
    <property type="entry name" value="Pleckstrin-homology domain (PH domain)/Phosphotyrosine-binding domain (PTB)"/>
    <property type="match status" value="1"/>
</dbReference>
<organism evidence="4 5">
    <name type="scientific">Geodia barretti</name>
    <name type="common">Barrett's horny sponge</name>
    <dbReference type="NCBI Taxonomy" id="519541"/>
    <lineage>
        <taxon>Eukaryota</taxon>
        <taxon>Metazoa</taxon>
        <taxon>Porifera</taxon>
        <taxon>Demospongiae</taxon>
        <taxon>Heteroscleromorpha</taxon>
        <taxon>Tetractinellida</taxon>
        <taxon>Astrophorina</taxon>
        <taxon>Geodiidae</taxon>
        <taxon>Geodia</taxon>
    </lineage>
</organism>
<dbReference type="InterPro" id="IPR038185">
    <property type="entry name" value="MyTH4_dom_sf"/>
</dbReference>
<dbReference type="InterPro" id="IPR035963">
    <property type="entry name" value="FERM_2"/>
</dbReference>
<dbReference type="Gene3D" id="3.10.20.90">
    <property type="entry name" value="Phosphatidylinositol 3-kinase Catalytic Subunit, Chain A, domain 1"/>
    <property type="match status" value="1"/>
</dbReference>
<feature type="domain" description="FERM" evidence="2">
    <location>
        <begin position="250"/>
        <end position="604"/>
    </location>
</feature>
<dbReference type="InterPro" id="IPR051724">
    <property type="entry name" value="Actin_motor_Myosin"/>
</dbReference>
<dbReference type="PROSITE" id="PS50003">
    <property type="entry name" value="PH_DOMAIN"/>
    <property type="match status" value="1"/>
</dbReference>
<dbReference type="SUPFAM" id="SSF47031">
    <property type="entry name" value="Second domain of FERM"/>
    <property type="match status" value="1"/>
</dbReference>
<dbReference type="InterPro" id="IPR000857">
    <property type="entry name" value="MyTH4_dom"/>
</dbReference>
<protein>
    <submittedName>
        <fullName evidence="4">Unconventional myosin-X</fullName>
    </submittedName>
</protein>
<keyword evidence="5" id="KW-1185">Reference proteome</keyword>
<dbReference type="InterPro" id="IPR011993">
    <property type="entry name" value="PH-like_dom_sf"/>
</dbReference>
<gene>
    <name evidence="4" type="ORF">GBAR_LOCUS444</name>
</gene>
<sequence>MSTDETETAEAPLTFSLHARKTTLKLTAKNGEEADEWILALQDAIDSCPPIQTVTERLVLEMIKNGHQPDWERIYKVHKILCRINTPIKAPLLALPYGKPPLPPDKEAQYGTRHAEAVKIFNSLLSQDSLADPIKQVQEILQKCFDMEDLQSEVFCQLIKQTAGVAQEEVDTPGVLSIWQTLSSMASTFIPERAIRRYLTMHIKKVIELHPDTEMAKYATFCQTSLKRTKRRDFAPSRSEVIACLGRRDMNTVVVSYGNAQCQININSSTTCGEVVKTLTLGLKVSTENNRFALFEQCSHQSKVIDDRTILADILGKFEGYYKEDLSRMRPGDPMPEKWRLFFKFFCYLKPHSVPSDSIESVFLYEQFCNDVVVGMFPVSQEKLLKLAALRLQYLDGDCTPGSTIQDVTEVYPISRIEQEVREQKDMFGSLDLHETYYKDTLRHSKGIGTLTKKTKAPQITEEDKLRASIEVKKNAIKASVADLWRRLEGTTANQVQQKYLEILSECAAFGSTFFEAEYTNRDQRFPKELWLVVNCKGVQIYQRGAVAPIQSYLYENIVSFGAPVSNEYKLIVEGQAPISIHTSQVAEIAKLMKAYIQAVVAHQY</sequence>
<dbReference type="Proteomes" id="UP001174909">
    <property type="component" value="Unassembled WGS sequence"/>
</dbReference>
<evidence type="ECO:0000313" key="5">
    <source>
        <dbReference type="Proteomes" id="UP001174909"/>
    </source>
</evidence>
<dbReference type="InterPro" id="IPR000299">
    <property type="entry name" value="FERM_domain"/>
</dbReference>
<dbReference type="SUPFAM" id="SSF50729">
    <property type="entry name" value="PH domain-like"/>
    <property type="match status" value="1"/>
</dbReference>
<proteinExistence type="predicted"/>
<dbReference type="InterPro" id="IPR014352">
    <property type="entry name" value="FERM/acyl-CoA-bd_prot_sf"/>
</dbReference>
<accession>A0AA35QT24</accession>
<dbReference type="InterPro" id="IPR019748">
    <property type="entry name" value="FERM_central"/>
</dbReference>
<feature type="domain" description="MyTH4" evidence="3">
    <location>
        <begin position="83"/>
        <end position="245"/>
    </location>
</feature>
<reference evidence="4" key="1">
    <citation type="submission" date="2023-03" db="EMBL/GenBank/DDBJ databases">
        <authorList>
            <person name="Steffen K."/>
            <person name="Cardenas P."/>
        </authorList>
    </citation>
    <scope>NUCLEOTIDE SEQUENCE</scope>
</reference>
<dbReference type="PROSITE" id="PS50057">
    <property type="entry name" value="FERM_3"/>
    <property type="match status" value="1"/>
</dbReference>
<name>A0AA35QT24_GEOBA</name>
<evidence type="ECO:0000259" key="1">
    <source>
        <dbReference type="PROSITE" id="PS50003"/>
    </source>
</evidence>
<dbReference type="Gene3D" id="1.25.40.530">
    <property type="entry name" value="MyTH4 domain"/>
    <property type="match status" value="1"/>
</dbReference>
<dbReference type="PANTHER" id="PTHR46049:SF3">
    <property type="entry name" value="MYOSIN VIIA"/>
    <property type="match status" value="1"/>
</dbReference>
<dbReference type="PANTHER" id="PTHR46049">
    <property type="entry name" value="AGAP003327-PA"/>
    <property type="match status" value="1"/>
</dbReference>
<dbReference type="Pfam" id="PF21989">
    <property type="entry name" value="RA_2"/>
    <property type="match status" value="1"/>
</dbReference>